<gene>
    <name evidence="1" type="ORF">DSM104635_02776</name>
</gene>
<name>A0A6I6MP54_9CAUL</name>
<dbReference type="RefSeq" id="WP_158766744.1">
    <property type="nucleotide sequence ID" value="NZ_CP047045.1"/>
</dbReference>
<proteinExistence type="predicted"/>
<evidence type="ECO:0000313" key="1">
    <source>
        <dbReference type="EMBL" id="QGZ95921.1"/>
    </source>
</evidence>
<dbReference type="KEGG" id="tsv:DSM104635_02776"/>
<dbReference type="Pfam" id="PF05866">
    <property type="entry name" value="RusA"/>
    <property type="match status" value="1"/>
</dbReference>
<protein>
    <submittedName>
        <fullName evidence="1">Holliday junction resolvase</fullName>
    </submittedName>
</protein>
<organism evidence="1 2">
    <name type="scientific">Terricaulis silvestris</name>
    <dbReference type="NCBI Taxonomy" id="2686094"/>
    <lineage>
        <taxon>Bacteria</taxon>
        <taxon>Pseudomonadati</taxon>
        <taxon>Pseudomonadota</taxon>
        <taxon>Alphaproteobacteria</taxon>
        <taxon>Caulobacterales</taxon>
        <taxon>Caulobacteraceae</taxon>
        <taxon>Terricaulis</taxon>
    </lineage>
</organism>
<reference evidence="2" key="1">
    <citation type="submission" date="2019-12" db="EMBL/GenBank/DDBJ databases">
        <title>Complete genome of Terracaulis silvestris 0127_4.</title>
        <authorList>
            <person name="Vieira S."/>
            <person name="Riedel T."/>
            <person name="Sproer C."/>
            <person name="Pascual J."/>
            <person name="Boedeker C."/>
            <person name="Overmann J."/>
        </authorList>
    </citation>
    <scope>NUCLEOTIDE SEQUENCE [LARGE SCALE GENOMIC DNA]</scope>
    <source>
        <strain evidence="2">0127_4</strain>
    </source>
</reference>
<dbReference type="InterPro" id="IPR036614">
    <property type="entry name" value="RusA-like_sf"/>
</dbReference>
<dbReference type="AlphaFoldDB" id="A0A6I6MP54"/>
<dbReference type="InterPro" id="IPR008822">
    <property type="entry name" value="Endonuclease_RusA-like"/>
</dbReference>
<accession>A0A6I6MP54</accession>
<dbReference type="Gene3D" id="3.30.1330.70">
    <property type="entry name" value="Holliday junction resolvase RusA"/>
    <property type="match status" value="1"/>
</dbReference>
<dbReference type="GO" id="GO:0000287">
    <property type="term" value="F:magnesium ion binding"/>
    <property type="evidence" value="ECO:0007669"/>
    <property type="project" value="InterPro"/>
</dbReference>
<keyword evidence="2" id="KW-1185">Reference proteome</keyword>
<sequence>MAGEWTGRGKVRAREIAGGAEIAIDGITTQARYYKPLVYEFFRKDFQIRPRHGEFEVELIMEYIGEVPRLDLDNLAKALLDALKGHVFFDDSQIAKLHCERIAGERERITIKAVKRG</sequence>
<dbReference type="SUPFAM" id="SSF103084">
    <property type="entry name" value="Holliday junction resolvase RusA"/>
    <property type="match status" value="1"/>
</dbReference>
<dbReference type="EMBL" id="CP047045">
    <property type="protein sequence ID" value="QGZ95921.1"/>
    <property type="molecule type" value="Genomic_DNA"/>
</dbReference>
<dbReference type="GO" id="GO:0006281">
    <property type="term" value="P:DNA repair"/>
    <property type="evidence" value="ECO:0007669"/>
    <property type="project" value="InterPro"/>
</dbReference>
<evidence type="ECO:0000313" key="2">
    <source>
        <dbReference type="Proteomes" id="UP000431269"/>
    </source>
</evidence>
<dbReference type="GO" id="GO:0006310">
    <property type="term" value="P:DNA recombination"/>
    <property type="evidence" value="ECO:0007669"/>
    <property type="project" value="InterPro"/>
</dbReference>
<dbReference type="Proteomes" id="UP000431269">
    <property type="component" value="Chromosome"/>
</dbReference>